<keyword evidence="1" id="KW-0472">Membrane</keyword>
<reference evidence="3" key="1">
    <citation type="submission" date="2020-02" db="EMBL/GenBank/DDBJ databases">
        <authorList>
            <person name="Shen X.-R."/>
            <person name="Zhang Y.-X."/>
        </authorList>
    </citation>
    <scope>NUCLEOTIDE SEQUENCE</scope>
    <source>
        <strain evidence="3">SYP-B3998</strain>
    </source>
</reference>
<dbReference type="RefSeq" id="WP_163949388.1">
    <property type="nucleotide sequence ID" value="NZ_JAAIKC010000006.1"/>
</dbReference>
<protein>
    <submittedName>
        <fullName evidence="3">YdcF family protein</fullName>
    </submittedName>
</protein>
<keyword evidence="1" id="KW-1133">Transmembrane helix</keyword>
<comment type="caution">
    <text evidence="3">The sequence shown here is derived from an EMBL/GenBank/DDBJ whole genome shotgun (WGS) entry which is preliminary data.</text>
</comment>
<dbReference type="CDD" id="cd06259">
    <property type="entry name" value="YdcF-like"/>
    <property type="match status" value="1"/>
</dbReference>
<name>A0A6G4A0G8_9BACL</name>
<feature type="domain" description="DUF218" evidence="2">
    <location>
        <begin position="77"/>
        <end position="245"/>
    </location>
</feature>
<evidence type="ECO:0000313" key="3">
    <source>
        <dbReference type="EMBL" id="NEW07788.1"/>
    </source>
</evidence>
<gene>
    <name evidence="3" type="ORF">GK047_17445</name>
</gene>
<organism evidence="3">
    <name type="scientific">Paenibacillus sp. SYP-B3998</name>
    <dbReference type="NCBI Taxonomy" id="2678564"/>
    <lineage>
        <taxon>Bacteria</taxon>
        <taxon>Bacillati</taxon>
        <taxon>Bacillota</taxon>
        <taxon>Bacilli</taxon>
        <taxon>Bacillales</taxon>
        <taxon>Paenibacillaceae</taxon>
        <taxon>Paenibacillus</taxon>
    </lineage>
</organism>
<dbReference type="Gene3D" id="3.40.50.620">
    <property type="entry name" value="HUPs"/>
    <property type="match status" value="1"/>
</dbReference>
<dbReference type="GO" id="GO:0043164">
    <property type="term" value="P:Gram-negative-bacterium-type cell wall biogenesis"/>
    <property type="evidence" value="ECO:0007669"/>
    <property type="project" value="TreeGrafter"/>
</dbReference>
<feature type="transmembrane region" description="Helical" evidence="1">
    <location>
        <begin position="7"/>
        <end position="29"/>
    </location>
</feature>
<dbReference type="PANTHER" id="PTHR30336:SF4">
    <property type="entry name" value="ENVELOPE BIOGENESIS FACTOR ELYC"/>
    <property type="match status" value="1"/>
</dbReference>
<sequence>MIYALKIAYTLLFPPGIIIVLLLSIALRLQQKREFIGSLLVGVAALVLCATSLPYIGNEFLQSIEQRYSPPKQFSGDVLIMLTGGATQDTPNPLTGGEGYLSPSTSARVLTTVELYRNTKLPIILSGGQVFSDTGNESQIAKRHLLALGVPDSAITLDDTSRNTKENAANAVTILNQKSWERPILVTSAFHMARAVKQFQKHKVNVIPYPTDFQTNRKQTIYFSKFIPSSSGLSTTTMALKEYLGLLGARK</sequence>
<accession>A0A6G4A0G8</accession>
<evidence type="ECO:0000259" key="2">
    <source>
        <dbReference type="Pfam" id="PF02698"/>
    </source>
</evidence>
<dbReference type="InterPro" id="IPR014729">
    <property type="entry name" value="Rossmann-like_a/b/a_fold"/>
</dbReference>
<dbReference type="GO" id="GO:0000270">
    <property type="term" value="P:peptidoglycan metabolic process"/>
    <property type="evidence" value="ECO:0007669"/>
    <property type="project" value="TreeGrafter"/>
</dbReference>
<dbReference type="InterPro" id="IPR051599">
    <property type="entry name" value="Cell_Envelope_Assoc"/>
</dbReference>
<proteinExistence type="predicted"/>
<evidence type="ECO:0000256" key="1">
    <source>
        <dbReference type="SAM" id="Phobius"/>
    </source>
</evidence>
<dbReference type="AlphaFoldDB" id="A0A6G4A0G8"/>
<dbReference type="PANTHER" id="PTHR30336">
    <property type="entry name" value="INNER MEMBRANE PROTEIN, PROBABLE PERMEASE"/>
    <property type="match status" value="1"/>
</dbReference>
<dbReference type="GO" id="GO:0005886">
    <property type="term" value="C:plasma membrane"/>
    <property type="evidence" value="ECO:0007669"/>
    <property type="project" value="TreeGrafter"/>
</dbReference>
<feature type="transmembrane region" description="Helical" evidence="1">
    <location>
        <begin position="35"/>
        <end position="57"/>
    </location>
</feature>
<keyword evidence="1" id="KW-0812">Transmembrane</keyword>
<dbReference type="Pfam" id="PF02698">
    <property type="entry name" value="DUF218"/>
    <property type="match status" value="1"/>
</dbReference>
<dbReference type="InterPro" id="IPR003848">
    <property type="entry name" value="DUF218"/>
</dbReference>
<dbReference type="EMBL" id="JAAIKC010000006">
    <property type="protein sequence ID" value="NEW07788.1"/>
    <property type="molecule type" value="Genomic_DNA"/>
</dbReference>